<keyword evidence="1" id="KW-0732">Signal</keyword>
<name>A0ABS0N2I5_9SPHN</name>
<feature type="signal peptide" evidence="1">
    <location>
        <begin position="1"/>
        <end position="21"/>
    </location>
</feature>
<sequence length="205" mass="20892">MHLSRKSAHFCCITVCAILVAGCNSEPEMGGPEQAVAEAPAPVLTPGAAATVAPDGTALVPGSWTVGEDAMGVRAQYAEAGERPSVTVTCDPTYNSVSLSVAATAGGPQAWRLDAGGEAARIDMLPSGGVLPELTAQVNQGLAIIQSLADQGGVFMLTSPQGQPSQFPTHPGIRRVLDRCNPMAAAPIAQETPDAVIAPSEVPIR</sequence>
<reference evidence="2 3" key="1">
    <citation type="submission" date="2020-11" db="EMBL/GenBank/DDBJ databases">
        <title>Erythrobacter sediminis sp. nov., a marine bacterium from a tidal flat of Garorim Bay.</title>
        <authorList>
            <person name="Kim D."/>
            <person name="Yoo Y."/>
            <person name="Kim J.-J."/>
        </authorList>
    </citation>
    <scope>NUCLEOTIDE SEQUENCE [LARGE SCALE GENOMIC DNA]</scope>
    <source>
        <strain evidence="2 3">JGD-13</strain>
    </source>
</reference>
<evidence type="ECO:0008006" key="4">
    <source>
        <dbReference type="Google" id="ProtNLM"/>
    </source>
</evidence>
<gene>
    <name evidence="2" type="ORF">I5L03_06145</name>
</gene>
<evidence type="ECO:0000313" key="3">
    <source>
        <dbReference type="Proteomes" id="UP000602442"/>
    </source>
</evidence>
<dbReference type="PROSITE" id="PS51257">
    <property type="entry name" value="PROKAR_LIPOPROTEIN"/>
    <property type="match status" value="1"/>
</dbReference>
<organism evidence="2 3">
    <name type="scientific">Aurantiacibacter sediminis</name>
    <dbReference type="NCBI Taxonomy" id="2793064"/>
    <lineage>
        <taxon>Bacteria</taxon>
        <taxon>Pseudomonadati</taxon>
        <taxon>Pseudomonadota</taxon>
        <taxon>Alphaproteobacteria</taxon>
        <taxon>Sphingomonadales</taxon>
        <taxon>Erythrobacteraceae</taxon>
        <taxon>Aurantiacibacter</taxon>
    </lineage>
</organism>
<accession>A0ABS0N2I5</accession>
<dbReference type="EMBL" id="JAEANY010000002">
    <property type="protein sequence ID" value="MBH5322162.1"/>
    <property type="molecule type" value="Genomic_DNA"/>
</dbReference>
<feature type="chain" id="PRO_5045165738" description="Lipoprotein" evidence="1">
    <location>
        <begin position="22"/>
        <end position="205"/>
    </location>
</feature>
<evidence type="ECO:0000313" key="2">
    <source>
        <dbReference type="EMBL" id="MBH5322162.1"/>
    </source>
</evidence>
<proteinExistence type="predicted"/>
<comment type="caution">
    <text evidence="2">The sequence shown here is derived from an EMBL/GenBank/DDBJ whole genome shotgun (WGS) entry which is preliminary data.</text>
</comment>
<protein>
    <recommendedName>
        <fullName evidence="4">Lipoprotein</fullName>
    </recommendedName>
</protein>
<dbReference type="Proteomes" id="UP000602442">
    <property type="component" value="Unassembled WGS sequence"/>
</dbReference>
<keyword evidence="3" id="KW-1185">Reference proteome</keyword>
<evidence type="ECO:0000256" key="1">
    <source>
        <dbReference type="SAM" id="SignalP"/>
    </source>
</evidence>
<dbReference type="RefSeq" id="WP_197920878.1">
    <property type="nucleotide sequence ID" value="NZ_CAWPTA010000007.1"/>
</dbReference>